<dbReference type="EMBL" id="RJKE01000001">
    <property type="protein sequence ID" value="ROO89153.1"/>
    <property type="molecule type" value="Genomic_DNA"/>
</dbReference>
<gene>
    <name evidence="1" type="ORF">EDD29_6840</name>
</gene>
<evidence type="ECO:0000313" key="1">
    <source>
        <dbReference type="EMBL" id="ROO89153.1"/>
    </source>
</evidence>
<comment type="caution">
    <text evidence="1">The sequence shown here is derived from an EMBL/GenBank/DDBJ whole genome shotgun (WGS) entry which is preliminary data.</text>
</comment>
<evidence type="ECO:0000313" key="2">
    <source>
        <dbReference type="Proteomes" id="UP000272400"/>
    </source>
</evidence>
<dbReference type="RefSeq" id="WP_123668299.1">
    <property type="nucleotide sequence ID" value="NZ_RJKE01000001.1"/>
</dbReference>
<proteinExistence type="predicted"/>
<name>A0A3N1D6J2_9ACTN</name>
<accession>A0A3N1D6J2</accession>
<dbReference type="AlphaFoldDB" id="A0A3N1D6J2"/>
<keyword evidence="2" id="KW-1185">Reference proteome</keyword>
<organism evidence="1 2">
    <name type="scientific">Actinocorallia herbida</name>
    <dbReference type="NCBI Taxonomy" id="58109"/>
    <lineage>
        <taxon>Bacteria</taxon>
        <taxon>Bacillati</taxon>
        <taxon>Actinomycetota</taxon>
        <taxon>Actinomycetes</taxon>
        <taxon>Streptosporangiales</taxon>
        <taxon>Thermomonosporaceae</taxon>
        <taxon>Actinocorallia</taxon>
    </lineage>
</organism>
<sequence length="60" mass="6832">MVRVTEKGDAFPLVADCVGLVDHQARDLRRGNEIRTPRKTTQSSARFTPKRTPCQWCFPS</sequence>
<protein>
    <submittedName>
        <fullName evidence="1">Uncharacterized protein</fullName>
    </submittedName>
</protein>
<reference evidence="1 2" key="1">
    <citation type="submission" date="2018-11" db="EMBL/GenBank/DDBJ databases">
        <title>Sequencing the genomes of 1000 actinobacteria strains.</title>
        <authorList>
            <person name="Klenk H.-P."/>
        </authorList>
    </citation>
    <scope>NUCLEOTIDE SEQUENCE [LARGE SCALE GENOMIC DNA]</scope>
    <source>
        <strain evidence="1 2">DSM 44254</strain>
    </source>
</reference>
<dbReference type="Proteomes" id="UP000272400">
    <property type="component" value="Unassembled WGS sequence"/>
</dbReference>